<feature type="region of interest" description="Disordered" evidence="1">
    <location>
        <begin position="59"/>
        <end position="89"/>
    </location>
</feature>
<feature type="non-terminal residue" evidence="3">
    <location>
        <position position="1"/>
    </location>
</feature>
<reference evidence="3 4" key="1">
    <citation type="submission" date="2024-03" db="EMBL/GenBank/DDBJ databases">
        <title>Human intestinal bacterial collection.</title>
        <authorList>
            <person name="Pauvert C."/>
            <person name="Hitch T.C.A."/>
            <person name="Clavel T."/>
        </authorList>
    </citation>
    <scope>NUCLEOTIDE SEQUENCE [LARGE SCALE GENOMIC DNA]</scope>
    <source>
        <strain evidence="3 4">CLA-SR-H021</strain>
    </source>
</reference>
<proteinExistence type="predicted"/>
<evidence type="ECO:0000259" key="2">
    <source>
        <dbReference type="Pfam" id="PF14238"/>
    </source>
</evidence>
<dbReference type="EMBL" id="JBBMFM010000020">
    <property type="protein sequence ID" value="MEQ2424853.1"/>
    <property type="molecule type" value="Genomic_DNA"/>
</dbReference>
<feature type="compositionally biased region" description="Low complexity" evidence="1">
    <location>
        <begin position="59"/>
        <end position="70"/>
    </location>
</feature>
<keyword evidence="4" id="KW-1185">Reference proteome</keyword>
<accession>A0ABV1D397</accession>
<dbReference type="InterPro" id="IPR025641">
    <property type="entry name" value="DUF4340"/>
</dbReference>
<dbReference type="Proteomes" id="UP001454086">
    <property type="component" value="Unassembled WGS sequence"/>
</dbReference>
<name>A0ABV1D397_9FIRM</name>
<evidence type="ECO:0000313" key="3">
    <source>
        <dbReference type="EMBL" id="MEQ2424853.1"/>
    </source>
</evidence>
<comment type="caution">
    <text evidence="3">The sequence shown here is derived from an EMBL/GenBank/DDBJ whole genome shotgun (WGS) entry which is preliminary data.</text>
</comment>
<organism evidence="3 4">
    <name type="scientific">Enterocloster hominis</name>
    <name type="common">ex Hitch et al. 2024</name>
    <dbReference type="NCBI Taxonomy" id="1917870"/>
    <lineage>
        <taxon>Bacteria</taxon>
        <taxon>Bacillati</taxon>
        <taxon>Bacillota</taxon>
        <taxon>Clostridia</taxon>
        <taxon>Lachnospirales</taxon>
        <taxon>Lachnospiraceae</taxon>
        <taxon>Enterocloster</taxon>
    </lineage>
</organism>
<dbReference type="RefSeq" id="WP_349118069.1">
    <property type="nucleotide sequence ID" value="NZ_JBBMFM010000020.1"/>
</dbReference>
<dbReference type="Pfam" id="PF14238">
    <property type="entry name" value="DUF4340"/>
    <property type="match status" value="1"/>
</dbReference>
<sequence length="273" mass="30099">DLDVGALRPADTGLVSGCLGKLVKLRYEEMAVYRPSEVQMEEYGLGKEAGGLIRIAYQDSTRQDSSQQDSARQDSSRQDGSRQEDETGAVQDFALHIGKDSGDGRYTYVYPEGGQGIYTVRKDGLEPFMHLAAEDFLSLSIAPVKAETLTNLTLTWDNGKAEFAVTHPEDGNKAAYTLNGHEITEAEFNAFYYPLYGFAAEKRVSDMASQLIGPPILTIEYRCIPGTAGDMTVELIPYDQNYYGAKVDGQAFLLVNRQRVNSLINEVNKLPLS</sequence>
<evidence type="ECO:0000256" key="1">
    <source>
        <dbReference type="SAM" id="MobiDB-lite"/>
    </source>
</evidence>
<feature type="compositionally biased region" description="Basic and acidic residues" evidence="1">
    <location>
        <begin position="71"/>
        <end position="85"/>
    </location>
</feature>
<evidence type="ECO:0000313" key="4">
    <source>
        <dbReference type="Proteomes" id="UP001454086"/>
    </source>
</evidence>
<gene>
    <name evidence="3" type="ORF">WMQ36_07700</name>
</gene>
<feature type="domain" description="DUF4340" evidence="2">
    <location>
        <begin position="9"/>
        <end position="192"/>
    </location>
</feature>
<protein>
    <submittedName>
        <fullName evidence="3">DUF4340 domain-containing protein</fullName>
    </submittedName>
</protein>